<dbReference type="InterPro" id="IPR011701">
    <property type="entry name" value="MFS"/>
</dbReference>
<comment type="subcellular location">
    <subcellularLocation>
        <location evidence="1">Cell membrane</location>
        <topology evidence="1">Multi-pass membrane protein</topology>
    </subcellularLocation>
</comment>
<feature type="transmembrane region" description="Helical" evidence="5">
    <location>
        <begin position="200"/>
        <end position="230"/>
    </location>
</feature>
<keyword evidence="3 5" id="KW-1133">Transmembrane helix</keyword>
<feature type="transmembrane region" description="Helical" evidence="5">
    <location>
        <begin position="73"/>
        <end position="94"/>
    </location>
</feature>
<evidence type="ECO:0000313" key="7">
    <source>
        <dbReference type="EMBL" id="MBB4682815.1"/>
    </source>
</evidence>
<gene>
    <name evidence="7" type="ORF">BJY18_000300</name>
</gene>
<feature type="transmembrane region" description="Helical" evidence="5">
    <location>
        <begin position="286"/>
        <end position="304"/>
    </location>
</feature>
<feature type="transmembrane region" description="Helical" evidence="5">
    <location>
        <begin position="133"/>
        <end position="156"/>
    </location>
</feature>
<feature type="transmembrane region" description="Helical" evidence="5">
    <location>
        <begin position="48"/>
        <end position="66"/>
    </location>
</feature>
<keyword evidence="4 5" id="KW-0472">Membrane</keyword>
<reference evidence="7 8" key="1">
    <citation type="submission" date="2020-08" db="EMBL/GenBank/DDBJ databases">
        <title>Sequencing the genomes of 1000 actinobacteria strains.</title>
        <authorList>
            <person name="Klenk H.-P."/>
        </authorList>
    </citation>
    <scope>NUCLEOTIDE SEQUENCE [LARGE SCALE GENOMIC DNA]</scope>
    <source>
        <strain evidence="7 8">DSM 45859</strain>
    </source>
</reference>
<dbReference type="InterPro" id="IPR036259">
    <property type="entry name" value="MFS_trans_sf"/>
</dbReference>
<dbReference type="EMBL" id="JACHMG010000001">
    <property type="protein sequence ID" value="MBB4682815.1"/>
    <property type="molecule type" value="Genomic_DNA"/>
</dbReference>
<evidence type="ECO:0000259" key="6">
    <source>
        <dbReference type="PROSITE" id="PS50850"/>
    </source>
</evidence>
<dbReference type="Pfam" id="PF07690">
    <property type="entry name" value="MFS_1"/>
    <property type="match status" value="1"/>
</dbReference>
<protein>
    <submittedName>
        <fullName evidence="7">DHA2 family methylenomycin A resistance protein-like MFS transporter</fullName>
    </submittedName>
</protein>
<dbReference type="GO" id="GO:0022857">
    <property type="term" value="F:transmembrane transporter activity"/>
    <property type="evidence" value="ECO:0007669"/>
    <property type="project" value="InterPro"/>
</dbReference>
<feature type="domain" description="Major facilitator superfamily (MFS) profile" evidence="6">
    <location>
        <begin position="5"/>
        <end position="438"/>
    </location>
</feature>
<evidence type="ECO:0000256" key="3">
    <source>
        <dbReference type="ARBA" id="ARBA00022989"/>
    </source>
</evidence>
<keyword evidence="8" id="KW-1185">Reference proteome</keyword>
<dbReference type="AlphaFoldDB" id="A0A840IMX5"/>
<dbReference type="InterPro" id="IPR020846">
    <property type="entry name" value="MFS_dom"/>
</dbReference>
<evidence type="ECO:0000313" key="8">
    <source>
        <dbReference type="Proteomes" id="UP000581769"/>
    </source>
</evidence>
<dbReference type="RefSeq" id="WP_221457477.1">
    <property type="nucleotide sequence ID" value="NZ_JACHMG010000001.1"/>
</dbReference>
<evidence type="ECO:0000256" key="1">
    <source>
        <dbReference type="ARBA" id="ARBA00004651"/>
    </source>
</evidence>
<feature type="transmembrane region" description="Helical" evidence="5">
    <location>
        <begin position="412"/>
        <end position="433"/>
    </location>
</feature>
<name>A0A840IMX5_9PSEU</name>
<dbReference type="PANTHER" id="PTHR42718:SF42">
    <property type="entry name" value="EXPORT PROTEIN"/>
    <property type="match status" value="1"/>
</dbReference>
<feature type="transmembrane region" description="Helical" evidence="5">
    <location>
        <begin position="100"/>
        <end position="121"/>
    </location>
</feature>
<keyword evidence="2 5" id="KW-0812">Transmembrane</keyword>
<dbReference type="Gene3D" id="1.20.1720.10">
    <property type="entry name" value="Multidrug resistance protein D"/>
    <property type="match status" value="1"/>
</dbReference>
<dbReference type="GO" id="GO:0005886">
    <property type="term" value="C:plasma membrane"/>
    <property type="evidence" value="ECO:0007669"/>
    <property type="project" value="UniProtKB-SubCell"/>
</dbReference>
<comment type="caution">
    <text evidence="7">The sequence shown here is derived from an EMBL/GenBank/DDBJ whole genome shotgun (WGS) entry which is preliminary data.</text>
</comment>
<dbReference type="SUPFAM" id="SSF103473">
    <property type="entry name" value="MFS general substrate transporter"/>
    <property type="match status" value="1"/>
</dbReference>
<dbReference type="Gene3D" id="1.20.1250.20">
    <property type="entry name" value="MFS general substrate transporter like domains"/>
    <property type="match status" value="1"/>
</dbReference>
<dbReference type="PROSITE" id="PS50850">
    <property type="entry name" value="MFS"/>
    <property type="match status" value="1"/>
</dbReference>
<proteinExistence type="predicted"/>
<evidence type="ECO:0000256" key="5">
    <source>
        <dbReference type="SAM" id="Phobius"/>
    </source>
</evidence>
<dbReference type="Proteomes" id="UP000581769">
    <property type="component" value="Unassembled WGS sequence"/>
</dbReference>
<feature type="transmembrane region" description="Helical" evidence="5">
    <location>
        <begin position="316"/>
        <end position="334"/>
    </location>
</feature>
<feature type="transmembrane region" description="Helical" evidence="5">
    <location>
        <begin position="346"/>
        <end position="365"/>
    </location>
</feature>
<sequence>MRSAVLFTLCAGMFLVQLDVTVVNVVLPTLGTQLHADLAGLQWVVDGYSVVLAALLLTGGALGDVLGHRRVVLAGLTVFGAASAACGLAQSAGWLVGARVAQGIGAALVLPGTLAVLTGTFRGRRERARALGIWAGTSALALPAGPLLGGALVTAVGWRPVFWLNVPIVAAAAVATLRLVPPDVRKPGRIDVPGAVSAAVALGAGVYAVIGGTIPVALLAVAAAVAFVVVERRSAQPMLPPALLRSPQTTGANVVSAAMNFVGLGSILVLTLYLQGVLRATPMNAAAGLLPLFVPLAVLGPVSGRLTARFGPLPPMLAGLVLGALGMLNLLRLAPSGGYAEVLPTLLGLGLGMGLLTAAVVTAAVDGAPAGRAGIAGGMNNAARQAGGALGVAVFGAVTGEPDAPVRFVHGLHLLGSLAAGLWLAGVVLAVVCTRRRGSRNPSVAAG</sequence>
<evidence type="ECO:0000256" key="2">
    <source>
        <dbReference type="ARBA" id="ARBA00022692"/>
    </source>
</evidence>
<evidence type="ECO:0000256" key="4">
    <source>
        <dbReference type="ARBA" id="ARBA00023136"/>
    </source>
</evidence>
<accession>A0A840IMX5</accession>
<feature type="transmembrane region" description="Helical" evidence="5">
    <location>
        <begin position="250"/>
        <end position="274"/>
    </location>
</feature>
<organism evidence="7 8">
    <name type="scientific">Amycolatopsis jiangsuensis</name>
    <dbReference type="NCBI Taxonomy" id="1181879"/>
    <lineage>
        <taxon>Bacteria</taxon>
        <taxon>Bacillati</taxon>
        <taxon>Actinomycetota</taxon>
        <taxon>Actinomycetes</taxon>
        <taxon>Pseudonocardiales</taxon>
        <taxon>Pseudonocardiaceae</taxon>
        <taxon>Amycolatopsis</taxon>
    </lineage>
</organism>
<dbReference type="CDD" id="cd17321">
    <property type="entry name" value="MFS_MMR_MDR_like"/>
    <property type="match status" value="1"/>
</dbReference>
<dbReference type="PANTHER" id="PTHR42718">
    <property type="entry name" value="MAJOR FACILITATOR SUPERFAMILY MULTIDRUG TRANSPORTER MFSC"/>
    <property type="match status" value="1"/>
</dbReference>